<dbReference type="InterPro" id="IPR024763">
    <property type="entry name" value="VPS11_C"/>
</dbReference>
<dbReference type="PROSITE" id="PS50089">
    <property type="entry name" value="ZF_RING_2"/>
    <property type="match status" value="1"/>
</dbReference>
<dbReference type="OrthoDB" id="26184at2759"/>
<keyword evidence="5" id="KW-0862">Zinc</keyword>
<evidence type="ECO:0000256" key="2">
    <source>
        <dbReference type="ARBA" id="ARBA00022448"/>
    </source>
</evidence>
<keyword evidence="9" id="KW-0926">Vacuole</keyword>
<feature type="domain" description="RING-type" evidence="12">
    <location>
        <begin position="830"/>
        <end position="872"/>
    </location>
</feature>
<keyword evidence="14" id="KW-1185">Reference proteome</keyword>
<dbReference type="CDD" id="cd16688">
    <property type="entry name" value="RING-H2_Vps11"/>
    <property type="match status" value="1"/>
</dbReference>
<dbReference type="GO" id="GO:0007033">
    <property type="term" value="P:vacuole organization"/>
    <property type="evidence" value="ECO:0007669"/>
    <property type="project" value="TreeGrafter"/>
</dbReference>
<evidence type="ECO:0000256" key="6">
    <source>
        <dbReference type="ARBA" id="ARBA00022927"/>
    </source>
</evidence>
<dbReference type="SUPFAM" id="SSF50978">
    <property type="entry name" value="WD40 repeat-like"/>
    <property type="match status" value="1"/>
</dbReference>
<dbReference type="PROSITE" id="PS50236">
    <property type="entry name" value="CHCR"/>
    <property type="match status" value="1"/>
</dbReference>
<dbReference type="InterPro" id="IPR016528">
    <property type="entry name" value="VPS11"/>
</dbReference>
<dbReference type="InterPro" id="IPR001841">
    <property type="entry name" value="Znf_RING"/>
</dbReference>
<accession>A0A448YI69</accession>
<dbReference type="PANTHER" id="PTHR23323">
    <property type="entry name" value="VACUOLAR PROTEIN SORTING-ASSOCIATED PROTEIN"/>
    <property type="match status" value="1"/>
</dbReference>
<dbReference type="GO" id="GO:0008270">
    <property type="term" value="F:zinc ion binding"/>
    <property type="evidence" value="ECO:0007669"/>
    <property type="project" value="UniProtKB-KW"/>
</dbReference>
<evidence type="ECO:0000313" key="14">
    <source>
        <dbReference type="Proteomes" id="UP000290900"/>
    </source>
</evidence>
<keyword evidence="4 10" id="KW-0863">Zinc-finger</keyword>
<keyword evidence="2 9" id="KW-0813">Transport</keyword>
<comment type="catalytic activity">
    <reaction evidence="9">
        <text>S-ubiquitinyl-[E2 ubiquitin-conjugating enzyme]-L-cysteine + [acceptor protein]-L-lysine = [E2 ubiquitin-conjugating enzyme]-L-cysteine + N(6)-ubiquitinyl-[acceptor protein]-L-lysine.</text>
        <dbReference type="EC" id="2.3.2.27"/>
    </reaction>
</comment>
<evidence type="ECO:0000256" key="1">
    <source>
        <dbReference type="ARBA" id="ARBA00007070"/>
    </source>
</evidence>
<dbReference type="Gene3D" id="2.130.10.10">
    <property type="entry name" value="YVTN repeat-like/Quinoprotein amine dehydrogenase"/>
    <property type="match status" value="1"/>
</dbReference>
<dbReference type="EC" id="2.3.2.27" evidence="9"/>
<evidence type="ECO:0000256" key="7">
    <source>
        <dbReference type="ARBA" id="ARBA00023136"/>
    </source>
</evidence>
<evidence type="ECO:0000256" key="9">
    <source>
        <dbReference type="PIRNR" id="PIRNR007860"/>
    </source>
</evidence>
<dbReference type="Proteomes" id="UP000290900">
    <property type="component" value="Unassembled WGS sequence"/>
</dbReference>
<reference evidence="13 14" key="1">
    <citation type="submission" date="2018-12" db="EMBL/GenBank/DDBJ databases">
        <authorList>
            <person name="Tiukova I."/>
            <person name="Dainat J."/>
        </authorList>
    </citation>
    <scope>NUCLEOTIDE SEQUENCE [LARGE SCALE GENOMIC DNA]</scope>
</reference>
<dbReference type="GO" id="GO:0006904">
    <property type="term" value="P:vesicle docking involved in exocytosis"/>
    <property type="evidence" value="ECO:0007669"/>
    <property type="project" value="TreeGrafter"/>
</dbReference>
<dbReference type="FunCoup" id="A0A448YI69">
    <property type="interactions" value="604"/>
</dbReference>
<dbReference type="Pfam" id="PF12451">
    <property type="entry name" value="VPS11_C"/>
    <property type="match status" value="1"/>
</dbReference>
<organism evidence="13 14">
    <name type="scientific">Brettanomyces naardenensis</name>
    <name type="common">Yeast</name>
    <dbReference type="NCBI Taxonomy" id="13370"/>
    <lineage>
        <taxon>Eukaryota</taxon>
        <taxon>Fungi</taxon>
        <taxon>Dikarya</taxon>
        <taxon>Ascomycota</taxon>
        <taxon>Saccharomycotina</taxon>
        <taxon>Pichiomycetes</taxon>
        <taxon>Pichiales</taxon>
        <taxon>Pichiaceae</taxon>
        <taxon>Brettanomyces</taxon>
    </lineage>
</organism>
<dbReference type="STRING" id="13370.A0A448YI69"/>
<dbReference type="GO" id="GO:0006886">
    <property type="term" value="P:intracellular protein transport"/>
    <property type="evidence" value="ECO:0007669"/>
    <property type="project" value="UniProtKB-UniRule"/>
</dbReference>
<dbReference type="EMBL" id="CAACVR010000005">
    <property type="protein sequence ID" value="VEU20610.1"/>
    <property type="molecule type" value="Genomic_DNA"/>
</dbReference>
<evidence type="ECO:0000313" key="13">
    <source>
        <dbReference type="EMBL" id="VEU20610.1"/>
    </source>
</evidence>
<comment type="subunit">
    <text evidence="9">Component of the homotypic vacuole fusion and vacuole protein sorting (HOPS) complex. Component of the class C core vacuole/endosome tethering (CORVET) complex.</text>
</comment>
<keyword evidence="3" id="KW-0479">Metal-binding</keyword>
<dbReference type="GO" id="GO:0000329">
    <property type="term" value="C:fungal-type vacuole membrane"/>
    <property type="evidence" value="ECO:0007669"/>
    <property type="project" value="UniProtKB-UniRule"/>
</dbReference>
<comment type="similarity">
    <text evidence="1 9">Belongs to the VPS11 family.</text>
</comment>
<evidence type="ECO:0000256" key="11">
    <source>
        <dbReference type="PROSITE-ProRule" id="PRU01006"/>
    </source>
</evidence>
<evidence type="ECO:0000259" key="12">
    <source>
        <dbReference type="PROSITE" id="PS50089"/>
    </source>
</evidence>
<evidence type="ECO:0000256" key="4">
    <source>
        <dbReference type="ARBA" id="ARBA00022771"/>
    </source>
</evidence>
<sequence length="932" mass="104969">MASKDATIKFADSSFQLVCSFHAYEPTYTITKLCYIDGGNGVSFLCSVGETQGQPLSVKLWDIAKIVGAKQGKQIDFNSDYHTLCLVSNGSNNYPLTCFSNSADFSVLAFGFANGSVILVRGDLLHDRGSRQRVVYQSEEPVTGVHFKDDSLLYVTTISKVVTIATSGRNKGKPERILEDRQGADINCSDIAIKDGRKSLIVARQEGLQFYNSKGRTNSLLIDVPKKRLYSFGDGRYIFLLTSNTSNDFTTHSMLVLDTIDKFVAFSRTVASSAIEVFTMWEDLYVFTTDGLLYKLHEKPFDEKLDILVQRDLFSTAIKLAHEGSIDKEEVMKIELQYGDYLYERGESSDAIDHYMNCIELGKTNEVIQKYKESSRIPYLTRYLEKMVELGISTSDHVTLLLCAYCKLKQDNKIHDFVDSIASADSATFDLDTVINLCRESGYYMLAAFIAKKFNLPSVVVDIQLQDLKSPKLTMRYIKGLNIDDLLRVLLDNVKALLDKLPNESTQLLIDVFTGRYKPDTSFDLDQVSITSSATEKVDHPILTSYQQFVTFMSGGATEEAIPNGGGIIAGPTYLPPRPKIIFQCFVNHPNEFVIFLEACVQSYDKFGGNAKDKKDIMVTLYEMYLTLASDSDDRSQWEAKAKALLQTIQKENGWTLEENTGLLLLSTVSDFNEGEILIREIADESSEGFGLDLFRSAVMSENYAKSYEIIEKYGDKEPDLYRLGLSIYTANEQVYKTVGEERITNIINHIEANKLMTPLELIKQLSLSNNGFVKLSLVKGYLLNYIRRQKLEIANNTKLIKSYREDSEKIEKEIYDLAHNSKTVNQARCSSCGQPLDFPVIHFKCSHSYHEHCLTSNGQHTNEEGMVCPRCASQNETMEVVKEQQQEVAERNDTFKASLEGSSDRFKVMMGFVGRGGMESARVLYEPLPEH</sequence>
<keyword evidence="7 9" id="KW-0472">Membrane</keyword>
<name>A0A448YI69_BRENA</name>
<dbReference type="InterPro" id="IPR057307">
    <property type="entry name" value="PEP5_VPS11_N"/>
</dbReference>
<evidence type="ECO:0000256" key="3">
    <source>
        <dbReference type="ARBA" id="ARBA00022723"/>
    </source>
</evidence>
<dbReference type="InterPro" id="IPR016024">
    <property type="entry name" value="ARM-type_fold"/>
</dbReference>
<comment type="subcellular location">
    <subcellularLocation>
        <location evidence="8">Endomembrane system</location>
        <topology evidence="8">Peripheral membrane protein</topology>
        <orientation evidence="8">Cytoplasmic side</orientation>
    </subcellularLocation>
    <subcellularLocation>
        <location evidence="9">Vacuole membrane</location>
        <topology evidence="9">Peripheral membrane protein</topology>
        <orientation evidence="9">Cytoplasmic side</orientation>
    </subcellularLocation>
</comment>
<dbReference type="InParanoid" id="A0A448YI69"/>
<dbReference type="Gene3D" id="3.30.40.10">
    <property type="entry name" value="Zinc/RING finger domain, C3HC4 (zinc finger)"/>
    <property type="match status" value="1"/>
</dbReference>
<dbReference type="SUPFAM" id="SSF57850">
    <property type="entry name" value="RING/U-box"/>
    <property type="match status" value="1"/>
</dbReference>
<dbReference type="InterPro" id="IPR013083">
    <property type="entry name" value="Znf_RING/FYVE/PHD"/>
</dbReference>
<dbReference type="InterPro" id="IPR036322">
    <property type="entry name" value="WD40_repeat_dom_sf"/>
</dbReference>
<dbReference type="GO" id="GO:0048284">
    <property type="term" value="P:organelle fusion"/>
    <property type="evidence" value="ECO:0007669"/>
    <property type="project" value="TreeGrafter"/>
</dbReference>
<dbReference type="GO" id="GO:0033263">
    <property type="term" value="C:CORVET complex"/>
    <property type="evidence" value="ECO:0007669"/>
    <property type="project" value="UniProtKB-UniRule"/>
</dbReference>
<dbReference type="Pfam" id="PF23341">
    <property type="entry name" value="PEP5_VPS11_N"/>
    <property type="match status" value="1"/>
</dbReference>
<dbReference type="PANTHER" id="PTHR23323:SF24">
    <property type="entry name" value="VACUOLAR PROTEIN SORTING-ASSOCIATED PROTEIN 11 HOMOLOG"/>
    <property type="match status" value="1"/>
</dbReference>
<dbReference type="GO" id="GO:0030674">
    <property type="term" value="F:protein-macromolecule adaptor activity"/>
    <property type="evidence" value="ECO:0007669"/>
    <property type="project" value="TreeGrafter"/>
</dbReference>
<proteinExistence type="inferred from homology"/>
<dbReference type="GO" id="GO:0007032">
    <property type="term" value="P:endosome organization"/>
    <property type="evidence" value="ECO:0007669"/>
    <property type="project" value="TreeGrafter"/>
</dbReference>
<feature type="repeat" description="CHCR" evidence="11">
    <location>
        <begin position="355"/>
        <end position="506"/>
    </location>
</feature>
<dbReference type="SUPFAM" id="SSF48371">
    <property type="entry name" value="ARM repeat"/>
    <property type="match status" value="1"/>
</dbReference>
<keyword evidence="9" id="KW-0833">Ubl conjugation pathway</keyword>
<dbReference type="GO" id="GO:0030897">
    <property type="term" value="C:HOPS complex"/>
    <property type="evidence" value="ECO:0007669"/>
    <property type="project" value="UniProtKB-UniRule"/>
</dbReference>
<dbReference type="InterPro" id="IPR000547">
    <property type="entry name" value="Clathrin_H-chain/VPS_repeat"/>
</dbReference>
<dbReference type="Pfam" id="PF17122">
    <property type="entry name" value="zf-C3H2C3"/>
    <property type="match status" value="1"/>
</dbReference>
<dbReference type="PIRSF" id="PIRSF007860">
    <property type="entry name" value="VPS11"/>
    <property type="match status" value="1"/>
</dbReference>
<dbReference type="Pfam" id="PF23356">
    <property type="entry name" value="TPR_PEP5_VPS11"/>
    <property type="match status" value="1"/>
</dbReference>
<dbReference type="GO" id="GO:0061630">
    <property type="term" value="F:ubiquitin protein ligase activity"/>
    <property type="evidence" value="ECO:0007669"/>
    <property type="project" value="UniProtKB-EC"/>
</dbReference>
<evidence type="ECO:0000256" key="5">
    <source>
        <dbReference type="ARBA" id="ARBA00022833"/>
    </source>
</evidence>
<dbReference type="InterPro" id="IPR015943">
    <property type="entry name" value="WD40/YVTN_repeat-like_dom_sf"/>
</dbReference>
<protein>
    <recommendedName>
        <fullName evidence="9">E3 ubiquitin-protein ligase PEP5</fullName>
        <ecNumber evidence="9">2.3.2.27</ecNumber>
    </recommendedName>
</protein>
<evidence type="ECO:0000256" key="10">
    <source>
        <dbReference type="PROSITE-ProRule" id="PRU00175"/>
    </source>
</evidence>
<dbReference type="InterPro" id="IPR057308">
    <property type="entry name" value="CHCR_PEP5_VPS11"/>
</dbReference>
<gene>
    <name evidence="13" type="ORF">BRENAR_LOCUS1345</name>
</gene>
<evidence type="ECO:0000256" key="8">
    <source>
        <dbReference type="ARBA" id="ARBA00029433"/>
    </source>
</evidence>
<keyword evidence="6 9" id="KW-0653">Protein transport</keyword>
<keyword evidence="9" id="KW-0808">Transferase</keyword>
<dbReference type="AlphaFoldDB" id="A0A448YI69"/>